<dbReference type="PRINTS" id="PR00476">
    <property type="entry name" value="PHFRCTKINASE"/>
</dbReference>
<evidence type="ECO:0000256" key="6">
    <source>
        <dbReference type="HAMAP-Rule" id="MF_01978"/>
    </source>
</evidence>
<protein>
    <recommendedName>
        <fullName evidence="6">Pyrophosphate--fructose 6-phosphate 1-phosphotransferase</fullName>
        <ecNumber evidence="6">2.7.1.90</ecNumber>
    </recommendedName>
    <alternativeName>
        <fullName evidence="6">6-phosphofructokinase, pyrophosphate dependent</fullName>
    </alternativeName>
    <alternativeName>
        <fullName evidence="6">PPi-dependent phosphofructokinase</fullName>
        <shortName evidence="6">PPi-PFK</shortName>
    </alternativeName>
    <alternativeName>
        <fullName evidence="6">Pyrophosphate-dependent 6-phosphofructose-1-kinase</fullName>
    </alternativeName>
</protein>
<dbReference type="PANTHER" id="PTHR45770">
    <property type="entry name" value="ATP-DEPENDENT 6-PHOSPHOFRUCTOKINASE 1"/>
    <property type="match status" value="1"/>
</dbReference>
<comment type="activity regulation">
    <text evidence="6">Non-allosteric.</text>
</comment>
<dbReference type="SUPFAM" id="SSF53784">
    <property type="entry name" value="Phosphofructokinase"/>
    <property type="match status" value="1"/>
</dbReference>
<feature type="binding site" evidence="6">
    <location>
        <begin position="142"/>
        <end position="144"/>
    </location>
    <ligand>
        <name>substrate</name>
    </ligand>
</feature>
<dbReference type="PIRSF" id="PIRSF036483">
    <property type="entry name" value="PFK_XF0274"/>
    <property type="match status" value="1"/>
</dbReference>
<comment type="function">
    <text evidence="6">Catalyzes the phosphorylation of D-fructose 6-phosphate, the first committing step of glycolysis. Uses inorganic phosphate (PPi) as phosphoryl donor instead of ATP like common ATP-dependent phosphofructokinases (ATP-PFKs), which renders the reaction reversible, and can thus function both in glycolysis and gluconeogenesis. Consistently, PPi-PFK can replace the enzymes of both the forward (ATP-PFK) and reverse (fructose-bisphosphatase (FBPase)) reactions.</text>
</comment>
<accession>A0ABS2G9U7</accession>
<dbReference type="Gene3D" id="3.40.50.460">
    <property type="entry name" value="Phosphofructokinase domain"/>
    <property type="match status" value="1"/>
</dbReference>
<comment type="similarity">
    <text evidence="6">Belongs to the phosphofructokinase type A (PFKA) family. PPi-dependent PFK group II subfamily. Clade 'B2' sub-subfamily.</text>
</comment>
<dbReference type="EC" id="2.7.1.90" evidence="6"/>
<keyword evidence="6" id="KW-0963">Cytoplasm</keyword>
<gene>
    <name evidence="6" type="primary">pfp</name>
    <name evidence="8" type="ORF">H9X83_05700</name>
</gene>
<comment type="caution">
    <text evidence="6">Lacks conserved residue(s) required for the propagation of feature annotation.</text>
</comment>
<dbReference type="RefSeq" id="WP_205132620.1">
    <property type="nucleotide sequence ID" value="NZ_JACSNT010000002.1"/>
</dbReference>
<evidence type="ECO:0000256" key="3">
    <source>
        <dbReference type="ARBA" id="ARBA00022723"/>
    </source>
</evidence>
<name>A0ABS2G9U7_9FIRM</name>
<dbReference type="HAMAP" id="MF_01978">
    <property type="entry name" value="Phosphofructokinase_II_B2"/>
    <property type="match status" value="1"/>
</dbReference>
<keyword evidence="2 6" id="KW-0808">Transferase</keyword>
<feature type="active site" description="Proton acceptor" evidence="6">
    <location>
        <position position="144"/>
    </location>
</feature>
<keyword evidence="6" id="KW-0324">Glycolysis</keyword>
<feature type="site" description="Important for catalytic activity; stabilizes the transition state when the phosphoryl donor is PPi" evidence="6">
    <location>
        <position position="141"/>
    </location>
</feature>
<dbReference type="InterPro" id="IPR011404">
    <property type="entry name" value="PPi-PFK"/>
</dbReference>
<sequence length="410" mass="45249">MKKNLLVAQSGGPSAAINATLCGVVEMGLANDEIDKIYGVRNGIMGLLSERLVELNELLAEADARQLLCQTPSSVLGSCRMKLSPWEENSYEYEKVIAVLRKYNIGYFVFIGGGDSMDTVGKLAQYCRDHHYDINIVGAPKTIDNDLEGTDHAPGFGSAAKYIGTTFSEIACDCNVYALPSITIVEIMGHDAGWLTAAAALARINEDDAPDLIYLCEKPFSIDQFLFDIREKMMEKRSVIVAVSEGLRDENGVRIVDILQEKAEEDLGYKVASGIAQGLEEIVRQEIGCKVRGIELNLMQRCASHAASLVDIEEAKRLGFEAAAYAVKGVTGEMVCLRRVANEPYETEIFLVPVEEILGRSKKVPVEWINEEGNDITKEMMDYLLPLIQGELPCTYHHGVPVHFHLPKEK</sequence>
<evidence type="ECO:0000313" key="9">
    <source>
        <dbReference type="Proteomes" id="UP000729290"/>
    </source>
</evidence>
<feature type="binding site" evidence="6">
    <location>
        <position position="12"/>
    </location>
    <ligand>
        <name>diphosphate</name>
        <dbReference type="ChEBI" id="CHEBI:33019"/>
    </ligand>
</feature>
<comment type="subunit">
    <text evidence="6">Homodimer.</text>
</comment>
<keyword evidence="9" id="KW-1185">Reference proteome</keyword>
<keyword evidence="4 6" id="KW-0418">Kinase</keyword>
<dbReference type="InterPro" id="IPR022953">
    <property type="entry name" value="ATP_PFK"/>
</dbReference>
<evidence type="ECO:0000256" key="4">
    <source>
        <dbReference type="ARBA" id="ARBA00022777"/>
    </source>
</evidence>
<dbReference type="Gene3D" id="3.40.50.450">
    <property type="match status" value="1"/>
</dbReference>
<feature type="domain" description="Phosphofructokinase" evidence="7">
    <location>
        <begin position="5"/>
        <end position="323"/>
    </location>
</feature>
<evidence type="ECO:0000259" key="7">
    <source>
        <dbReference type="Pfam" id="PF00365"/>
    </source>
</evidence>
<evidence type="ECO:0000256" key="5">
    <source>
        <dbReference type="ARBA" id="ARBA00022842"/>
    </source>
</evidence>
<comment type="subcellular location">
    <subcellularLocation>
        <location evidence="6">Cytoplasm</location>
    </subcellularLocation>
</comment>
<evidence type="ECO:0000256" key="2">
    <source>
        <dbReference type="ARBA" id="ARBA00022679"/>
    </source>
</evidence>
<dbReference type="EMBL" id="JACSNV010000006">
    <property type="protein sequence ID" value="MBM6877652.1"/>
    <property type="molecule type" value="Genomic_DNA"/>
</dbReference>
<evidence type="ECO:0000256" key="1">
    <source>
        <dbReference type="ARBA" id="ARBA00001946"/>
    </source>
</evidence>
<feature type="binding site" evidence="6">
    <location>
        <position position="245"/>
    </location>
    <ligand>
        <name>substrate</name>
    </ligand>
</feature>
<keyword evidence="3 6" id="KW-0479">Metal-binding</keyword>
<reference evidence="8 9" key="1">
    <citation type="journal article" date="2021" name="Sci. Rep.">
        <title>The distribution of antibiotic resistance genes in chicken gut microbiota commensals.</title>
        <authorList>
            <person name="Juricova H."/>
            <person name="Matiasovicova J."/>
            <person name="Kubasova T."/>
            <person name="Cejkova D."/>
            <person name="Rychlik I."/>
        </authorList>
    </citation>
    <scope>NUCLEOTIDE SEQUENCE [LARGE SCALE GENOMIC DNA]</scope>
    <source>
        <strain evidence="8 9">An431b</strain>
    </source>
</reference>
<feature type="site" description="Important for catalytic activity and substrate specificity; stabilizes the transition state when the phosphoryl donor is PPi; prevents ATP from binding by mimicking the alpha-phosphate group of ATP" evidence="6">
    <location>
        <position position="115"/>
    </location>
</feature>
<dbReference type="Pfam" id="PF00365">
    <property type="entry name" value="PFK"/>
    <property type="match status" value="1"/>
</dbReference>
<dbReference type="Proteomes" id="UP000729290">
    <property type="component" value="Unassembled WGS sequence"/>
</dbReference>
<comment type="caution">
    <text evidence="8">The sequence shown here is derived from an EMBL/GenBank/DDBJ whole genome shotgun (WGS) entry which is preliminary data.</text>
</comment>
<dbReference type="NCBIfam" id="NF010675">
    <property type="entry name" value="PRK14072.1"/>
    <property type="match status" value="1"/>
</dbReference>
<comment type="pathway">
    <text evidence="6">Carbohydrate degradation; glycolysis; D-glyceraldehyde 3-phosphate and glycerone phosphate from D-glucose: step 3/4.</text>
</comment>
<dbReference type="InterPro" id="IPR000023">
    <property type="entry name" value="Phosphofructokinase_dom"/>
</dbReference>
<proteinExistence type="inferred from homology"/>
<keyword evidence="5 6" id="KW-0460">Magnesium</keyword>
<dbReference type="InterPro" id="IPR035966">
    <property type="entry name" value="PKF_sf"/>
</dbReference>
<comment type="catalytic activity">
    <reaction evidence="6">
        <text>beta-D-fructose 6-phosphate + diphosphate = beta-D-fructose 1,6-bisphosphate + phosphate + H(+)</text>
        <dbReference type="Rhea" id="RHEA:13613"/>
        <dbReference type="ChEBI" id="CHEBI:15378"/>
        <dbReference type="ChEBI" id="CHEBI:32966"/>
        <dbReference type="ChEBI" id="CHEBI:33019"/>
        <dbReference type="ChEBI" id="CHEBI:43474"/>
        <dbReference type="ChEBI" id="CHEBI:57634"/>
        <dbReference type="EC" id="2.7.1.90"/>
    </reaction>
</comment>
<comment type="cofactor">
    <cofactor evidence="1 6">
        <name>Mg(2+)</name>
        <dbReference type="ChEBI" id="CHEBI:18420"/>
    </cofactor>
</comment>
<dbReference type="InterPro" id="IPR050929">
    <property type="entry name" value="PFKA"/>
</dbReference>
<organism evidence="8 9">
    <name type="scientific">Anaerotignum lactatifermentans</name>
    <dbReference type="NCBI Taxonomy" id="160404"/>
    <lineage>
        <taxon>Bacteria</taxon>
        <taxon>Bacillati</taxon>
        <taxon>Bacillota</taxon>
        <taxon>Clostridia</taxon>
        <taxon>Lachnospirales</taxon>
        <taxon>Anaerotignaceae</taxon>
        <taxon>Anaerotignum</taxon>
    </lineage>
</organism>
<evidence type="ECO:0000313" key="8">
    <source>
        <dbReference type="EMBL" id="MBM6877652.1"/>
    </source>
</evidence>